<dbReference type="Proteomes" id="UP000027180">
    <property type="component" value="Chromosome"/>
</dbReference>
<dbReference type="Gene3D" id="1.10.10.1320">
    <property type="entry name" value="Anti-sigma factor, zinc-finger domain"/>
    <property type="match status" value="1"/>
</dbReference>
<dbReference type="InterPro" id="IPR025979">
    <property type="entry name" value="ChrR-like_cupin_dom"/>
</dbReference>
<dbReference type="InterPro" id="IPR012807">
    <property type="entry name" value="Anti-sigma_ChrR"/>
</dbReference>
<accession>A0A060HZR1</accession>
<dbReference type="Gene3D" id="2.60.120.10">
    <property type="entry name" value="Jelly Rolls"/>
    <property type="match status" value="1"/>
</dbReference>
<dbReference type="EMBL" id="CP006986">
    <property type="protein sequence ID" value="AIC26984.1"/>
    <property type="molecule type" value="Genomic_DNA"/>
</dbReference>
<organism evidence="2 3">
    <name type="scientific">Rhizobium etli bv. mimosae str. IE4771</name>
    <dbReference type="NCBI Taxonomy" id="1432050"/>
    <lineage>
        <taxon>Bacteria</taxon>
        <taxon>Pseudomonadati</taxon>
        <taxon>Pseudomonadota</taxon>
        <taxon>Alphaproteobacteria</taxon>
        <taxon>Hyphomicrobiales</taxon>
        <taxon>Rhizobiaceae</taxon>
        <taxon>Rhizobium/Agrobacterium group</taxon>
        <taxon>Rhizobium</taxon>
    </lineage>
</organism>
<reference evidence="2 3" key="1">
    <citation type="submission" date="2013-12" db="EMBL/GenBank/DDBJ databases">
        <title>Complete genome sequence of Rhizobium etli bv. mimosae IE4771.</title>
        <authorList>
            <person name="Bustos P."/>
            <person name="Santamaria R.I."/>
            <person name="Lozano L."/>
            <person name="Ormeno-Orrillo E."/>
            <person name="Rogel M.A."/>
            <person name="Romero D."/>
            <person name="Cevallos M.A."/>
            <person name="Martinez-Romero E."/>
            <person name="Gonzalez V."/>
        </authorList>
    </citation>
    <scope>NUCLEOTIDE SEQUENCE [LARGE SCALE GENOMIC DNA]</scope>
    <source>
        <strain evidence="2 3">IE4771</strain>
    </source>
</reference>
<name>A0A060HZR1_RHIET</name>
<dbReference type="Pfam" id="PF12973">
    <property type="entry name" value="Cupin_7"/>
    <property type="match status" value="1"/>
</dbReference>
<dbReference type="HOGENOM" id="CLU_090912_0_0_5"/>
<dbReference type="InterPro" id="IPR014710">
    <property type="entry name" value="RmlC-like_jellyroll"/>
</dbReference>
<dbReference type="NCBIfam" id="TIGR02451">
    <property type="entry name" value="anti_sig_ChrR"/>
    <property type="match status" value="1"/>
</dbReference>
<dbReference type="AlphaFoldDB" id="A0A060HZR1"/>
<dbReference type="InterPro" id="IPR011051">
    <property type="entry name" value="RmlC_Cupin_sf"/>
</dbReference>
<gene>
    <name evidence="2" type="ORF">IE4771_CH01860</name>
</gene>
<sequence length="231" mass="25460">MTKRSGAQQQGVTKTDMVHEQIDTIDTLMAHYVAGSLPEPARVLVRSHLQMKPDNRYLVSSLELLAGEALESTPEAAIADRDQRLAAIFSSMPSASEYHVSKKVANRAPFPQALRDLLGFEAEDVPWRRRLPGFKDYSFDMEGCEVSLMWIRPGRALPAHTHKGLELILILDGAFNDERGRFGPGDISIADETVEHRPVAEKARPCIAFAVSDGPVKLTGSLRQMIGDLIG</sequence>
<evidence type="ECO:0000313" key="3">
    <source>
        <dbReference type="Proteomes" id="UP000027180"/>
    </source>
</evidence>
<dbReference type="InterPro" id="IPR041916">
    <property type="entry name" value="Anti_sigma_zinc_sf"/>
</dbReference>
<dbReference type="KEGG" id="rei:IE4771_CH01860"/>
<dbReference type="CDD" id="cd20301">
    <property type="entry name" value="cupin_ChrR"/>
    <property type="match status" value="1"/>
</dbReference>
<evidence type="ECO:0000313" key="2">
    <source>
        <dbReference type="EMBL" id="AIC26984.1"/>
    </source>
</evidence>
<dbReference type="SUPFAM" id="SSF51182">
    <property type="entry name" value="RmlC-like cupins"/>
    <property type="match status" value="1"/>
</dbReference>
<feature type="domain" description="ChrR-like cupin" evidence="1">
    <location>
        <begin position="124"/>
        <end position="210"/>
    </location>
</feature>
<proteinExistence type="predicted"/>
<protein>
    <submittedName>
        <fullName evidence="2">ChrR family anti-sigma factor protein</fullName>
    </submittedName>
</protein>
<evidence type="ECO:0000259" key="1">
    <source>
        <dbReference type="Pfam" id="PF12973"/>
    </source>
</evidence>